<evidence type="ECO:0000256" key="5">
    <source>
        <dbReference type="RuleBase" id="RU003945"/>
    </source>
</evidence>
<reference evidence="9 11" key="2">
    <citation type="journal article" date="2013" name="Nature">
        <title>Insights into bilaterian evolution from three spiralian genomes.</title>
        <authorList>
            <person name="Simakov O."/>
            <person name="Marletaz F."/>
            <person name="Cho S.J."/>
            <person name="Edsinger-Gonzales E."/>
            <person name="Havlak P."/>
            <person name="Hellsten U."/>
            <person name="Kuo D.H."/>
            <person name="Larsson T."/>
            <person name="Lv J."/>
            <person name="Arendt D."/>
            <person name="Savage R."/>
            <person name="Osoegawa K."/>
            <person name="de Jong P."/>
            <person name="Grimwood J."/>
            <person name="Chapman J.A."/>
            <person name="Shapiro H."/>
            <person name="Aerts A."/>
            <person name="Otillar R.P."/>
            <person name="Terry A.Y."/>
            <person name="Boore J.L."/>
            <person name="Grigoriev I.V."/>
            <person name="Lindberg D.R."/>
            <person name="Seaver E.C."/>
            <person name="Weisblat D.A."/>
            <person name="Putnam N.H."/>
            <person name="Rokhsar D.S."/>
        </authorList>
    </citation>
    <scope>NUCLEOTIDE SEQUENCE</scope>
</reference>
<dbReference type="STRING" id="6412.T1F2W2"/>
<dbReference type="InterPro" id="IPR001708">
    <property type="entry name" value="YidC/ALB3/OXA1/COX18"/>
</dbReference>
<comment type="similarity">
    <text evidence="5">Belongs to the OXA1/ALB3/YidC family.</text>
</comment>
<name>T1F2W2_HELRO</name>
<dbReference type="GO" id="GO:0032977">
    <property type="term" value="F:membrane insertase activity"/>
    <property type="evidence" value="ECO:0000318"/>
    <property type="project" value="GO_Central"/>
</dbReference>
<dbReference type="PANTHER" id="PTHR12428">
    <property type="entry name" value="OXA1"/>
    <property type="match status" value="1"/>
</dbReference>
<feature type="compositionally biased region" description="Basic and acidic residues" evidence="6">
    <location>
        <begin position="301"/>
        <end position="315"/>
    </location>
</feature>
<evidence type="ECO:0000256" key="3">
    <source>
        <dbReference type="ARBA" id="ARBA00022989"/>
    </source>
</evidence>
<dbReference type="Pfam" id="PF02096">
    <property type="entry name" value="60KD_IMP"/>
    <property type="match status" value="1"/>
</dbReference>
<sequence length="315" mass="36472">MAKKNMSAIFQKKVFKVSDKFYNYKLRSQVVVTRKISQSFYDTCLSLDAPPIKAAYIFLDSIHNYTGLPWWASILSATFILRTTLTLPIFIITAKNNEKLVKLSPKVKKLSDELKIEISRAQKEFKWDAKMALHHYRWNMKRIVKDLYVKENCHPAKNFILPWIQLPIWISTSLSLRNMSGMFQVDGNVIPAHCPELSIEGMLWFQNLLLPDMIFLPLIMLLSNTLILEFHNRRIKNHTKLSKTITYVMRGINIIMVPIAATVPSCLSFYWACSSIYGLLQNIIMSSIMKGKFNTEPPASTDDKIEQFKNLKDKK</sequence>
<evidence type="ECO:0000313" key="10">
    <source>
        <dbReference type="EnsemblMetazoa" id="HelroP170295"/>
    </source>
</evidence>
<keyword evidence="4 7" id="KW-0472">Membrane</keyword>
<evidence type="ECO:0000256" key="6">
    <source>
        <dbReference type="SAM" id="MobiDB-lite"/>
    </source>
</evidence>
<dbReference type="EMBL" id="AMQM01003514">
    <property type="status" value="NOT_ANNOTATED_CDS"/>
    <property type="molecule type" value="Genomic_DNA"/>
</dbReference>
<dbReference type="OMA" id="AMARQKF"/>
<reference evidence="10" key="3">
    <citation type="submission" date="2015-06" db="UniProtKB">
        <authorList>
            <consortium name="EnsemblMetazoa"/>
        </authorList>
    </citation>
    <scope>IDENTIFICATION</scope>
</reference>
<feature type="domain" description="Membrane insertase YidC/Oxa/ALB C-terminal" evidence="8">
    <location>
        <begin position="70"/>
        <end position="286"/>
    </location>
</feature>
<evidence type="ECO:0000256" key="7">
    <source>
        <dbReference type="SAM" id="Phobius"/>
    </source>
</evidence>
<organism evidence="10 11">
    <name type="scientific">Helobdella robusta</name>
    <name type="common">Californian leech</name>
    <dbReference type="NCBI Taxonomy" id="6412"/>
    <lineage>
        <taxon>Eukaryota</taxon>
        <taxon>Metazoa</taxon>
        <taxon>Spiralia</taxon>
        <taxon>Lophotrochozoa</taxon>
        <taxon>Annelida</taxon>
        <taxon>Clitellata</taxon>
        <taxon>Hirudinea</taxon>
        <taxon>Rhynchobdellida</taxon>
        <taxon>Glossiphoniidae</taxon>
        <taxon>Helobdella</taxon>
    </lineage>
</organism>
<dbReference type="RefSeq" id="XP_009014358.1">
    <property type="nucleotide sequence ID" value="XM_009016110.1"/>
</dbReference>
<dbReference type="KEGG" id="hro:HELRODRAFT_170295"/>
<dbReference type="GO" id="GO:0032979">
    <property type="term" value="P:protein insertion into mitochondrial inner membrane from matrix"/>
    <property type="evidence" value="ECO:0000318"/>
    <property type="project" value="GO_Central"/>
</dbReference>
<feature type="transmembrane region" description="Helical" evidence="7">
    <location>
        <begin position="70"/>
        <end position="92"/>
    </location>
</feature>
<dbReference type="Proteomes" id="UP000015101">
    <property type="component" value="Unassembled WGS sequence"/>
</dbReference>
<keyword evidence="11" id="KW-1185">Reference proteome</keyword>
<dbReference type="GeneID" id="20203161"/>
<dbReference type="InParanoid" id="T1F2W2"/>
<evidence type="ECO:0000313" key="11">
    <source>
        <dbReference type="Proteomes" id="UP000015101"/>
    </source>
</evidence>
<comment type="subcellular location">
    <subcellularLocation>
        <location evidence="1 5">Membrane</location>
        <topology evidence="1 5">Multi-pass membrane protein</topology>
    </subcellularLocation>
</comment>
<dbReference type="GO" id="GO:0033617">
    <property type="term" value="P:mitochondrial respiratory chain complex IV assembly"/>
    <property type="evidence" value="ECO:0000318"/>
    <property type="project" value="GO_Central"/>
</dbReference>
<accession>T1F2W2</accession>
<gene>
    <name evidence="10" type="primary">20203161</name>
    <name evidence="9" type="ORF">HELRODRAFT_170295</name>
</gene>
<evidence type="ECO:0000256" key="1">
    <source>
        <dbReference type="ARBA" id="ARBA00004141"/>
    </source>
</evidence>
<dbReference type="CDD" id="cd20069">
    <property type="entry name" value="5TM_Oxa1-like"/>
    <property type="match status" value="1"/>
</dbReference>
<keyword evidence="2 5" id="KW-0812">Transmembrane</keyword>
<dbReference type="InterPro" id="IPR028055">
    <property type="entry name" value="YidC/Oxa/ALB_C"/>
</dbReference>
<evidence type="ECO:0000259" key="8">
    <source>
        <dbReference type="Pfam" id="PF02096"/>
    </source>
</evidence>
<feature type="region of interest" description="Disordered" evidence="6">
    <location>
        <begin position="295"/>
        <end position="315"/>
    </location>
</feature>
<dbReference type="GO" id="GO:0005743">
    <property type="term" value="C:mitochondrial inner membrane"/>
    <property type="evidence" value="ECO:0000318"/>
    <property type="project" value="GO_Central"/>
</dbReference>
<dbReference type="EnsemblMetazoa" id="HelroT170295">
    <property type="protein sequence ID" value="HelroP170295"/>
    <property type="gene ID" value="HelroG170295"/>
</dbReference>
<feature type="transmembrane region" description="Helical" evidence="7">
    <location>
        <begin position="251"/>
        <end position="272"/>
    </location>
</feature>
<evidence type="ECO:0000256" key="2">
    <source>
        <dbReference type="ARBA" id="ARBA00022692"/>
    </source>
</evidence>
<evidence type="ECO:0000256" key="4">
    <source>
        <dbReference type="ARBA" id="ARBA00023136"/>
    </source>
</evidence>
<reference evidence="11" key="1">
    <citation type="submission" date="2012-12" db="EMBL/GenBank/DDBJ databases">
        <authorList>
            <person name="Hellsten U."/>
            <person name="Grimwood J."/>
            <person name="Chapman J.A."/>
            <person name="Shapiro H."/>
            <person name="Aerts A."/>
            <person name="Otillar R.P."/>
            <person name="Terry A.Y."/>
            <person name="Boore J.L."/>
            <person name="Simakov O."/>
            <person name="Marletaz F."/>
            <person name="Cho S.-J."/>
            <person name="Edsinger-Gonzales E."/>
            <person name="Havlak P."/>
            <person name="Kuo D.-H."/>
            <person name="Larsson T."/>
            <person name="Lv J."/>
            <person name="Arendt D."/>
            <person name="Savage R."/>
            <person name="Osoegawa K."/>
            <person name="de Jong P."/>
            <person name="Lindberg D.R."/>
            <person name="Seaver E.C."/>
            <person name="Weisblat D.A."/>
            <person name="Putnam N.H."/>
            <person name="Grigoriev I.V."/>
            <person name="Rokhsar D.S."/>
        </authorList>
    </citation>
    <scope>NUCLEOTIDE SEQUENCE</scope>
</reference>
<dbReference type="PANTHER" id="PTHR12428:SF65">
    <property type="entry name" value="CYTOCHROME C OXIDASE ASSEMBLY PROTEIN COX18, MITOCHONDRIAL"/>
    <property type="match status" value="1"/>
</dbReference>
<dbReference type="eggNOG" id="KOG1239">
    <property type="taxonomic scope" value="Eukaryota"/>
</dbReference>
<keyword evidence="3 7" id="KW-1133">Transmembrane helix</keyword>
<dbReference type="AlphaFoldDB" id="T1F2W2"/>
<dbReference type="FunCoup" id="T1F2W2">
    <property type="interactions" value="604"/>
</dbReference>
<protein>
    <recommendedName>
        <fullName evidence="8">Membrane insertase YidC/Oxa/ALB C-terminal domain-containing protein</fullName>
    </recommendedName>
</protein>
<dbReference type="HOGENOM" id="CLU_029282_2_1_1"/>
<dbReference type="OrthoDB" id="2148490at2759"/>
<dbReference type="CTD" id="20203161"/>
<feature type="transmembrane region" description="Helical" evidence="7">
    <location>
        <begin position="213"/>
        <end position="230"/>
    </location>
</feature>
<evidence type="ECO:0000313" key="9">
    <source>
        <dbReference type="EMBL" id="ESO07747.1"/>
    </source>
</evidence>
<proteinExistence type="inferred from homology"/>
<dbReference type="EMBL" id="KB096183">
    <property type="protein sequence ID" value="ESO07747.1"/>
    <property type="molecule type" value="Genomic_DNA"/>
</dbReference>